<organism evidence="1 2">
    <name type="scientific">Ancylostoma caninum</name>
    <name type="common">Dog hookworm</name>
    <dbReference type="NCBI Taxonomy" id="29170"/>
    <lineage>
        <taxon>Eukaryota</taxon>
        <taxon>Metazoa</taxon>
        <taxon>Ecdysozoa</taxon>
        <taxon>Nematoda</taxon>
        <taxon>Chromadorea</taxon>
        <taxon>Rhabditida</taxon>
        <taxon>Rhabditina</taxon>
        <taxon>Rhabditomorpha</taxon>
        <taxon>Strongyloidea</taxon>
        <taxon>Ancylostomatidae</taxon>
        <taxon>Ancylostomatinae</taxon>
        <taxon>Ancylostoma</taxon>
    </lineage>
</organism>
<gene>
    <name evidence="1" type="ORF">ANCCAN_00503</name>
</gene>
<name>A0A368HCL0_ANCCA</name>
<sequence length="169" mass="19561">LSARNVLSLLLVITCHFRENKDRLDQKETWDLWDHQERQDIQAPRVNEALMVLLVNEARKEIRVFLALTLLVPQDLTDCPYPIALGNRWIRKTTRSSVHRRLFDDENETSTQNTNTLDTNLYRQKRGPLGTAMTAFATKSCPLDESHLHTLPVNLVQKLFLIISIVCKL</sequence>
<dbReference type="OrthoDB" id="10401039at2759"/>
<protein>
    <submittedName>
        <fullName evidence="1">Uncharacterized protein</fullName>
    </submittedName>
</protein>
<reference evidence="1 2" key="1">
    <citation type="submission" date="2014-10" db="EMBL/GenBank/DDBJ databases">
        <title>Draft genome of the hookworm Ancylostoma caninum.</title>
        <authorList>
            <person name="Mitreva M."/>
        </authorList>
    </citation>
    <scope>NUCLEOTIDE SEQUENCE [LARGE SCALE GENOMIC DNA]</scope>
    <source>
        <strain evidence="1 2">Baltimore</strain>
    </source>
</reference>
<dbReference type="Proteomes" id="UP000252519">
    <property type="component" value="Unassembled WGS sequence"/>
</dbReference>
<dbReference type="EMBL" id="JOJR01000002">
    <property type="protein sequence ID" value="RCN53438.1"/>
    <property type="molecule type" value="Genomic_DNA"/>
</dbReference>
<proteinExistence type="predicted"/>
<evidence type="ECO:0000313" key="1">
    <source>
        <dbReference type="EMBL" id="RCN53438.1"/>
    </source>
</evidence>
<comment type="caution">
    <text evidence="1">The sequence shown here is derived from an EMBL/GenBank/DDBJ whole genome shotgun (WGS) entry which is preliminary data.</text>
</comment>
<accession>A0A368HCL0</accession>
<feature type="non-terminal residue" evidence="1">
    <location>
        <position position="1"/>
    </location>
</feature>
<keyword evidence="2" id="KW-1185">Reference proteome</keyword>
<dbReference type="AlphaFoldDB" id="A0A368HCL0"/>
<evidence type="ECO:0000313" key="2">
    <source>
        <dbReference type="Proteomes" id="UP000252519"/>
    </source>
</evidence>